<protein>
    <recommendedName>
        <fullName evidence="4">Sushi domain-containing protein</fullName>
    </recommendedName>
</protein>
<sequence length="119" mass="13637">MLFMTIAEYYNITYDVLNNNGVWGAQPVNNTWSGVTGMLQSKESYPDSLTLLPILEVLRTLPHDTRIDPKKTDYQDGDEVTYSCPYDKLYSKTQTMRCMSGVWVGTRSTCGYYIKNQLI</sequence>
<dbReference type="Proteomes" id="UP000728032">
    <property type="component" value="Unassembled WGS sequence"/>
</dbReference>
<proteinExistence type="predicted"/>
<name>A0A7R9LWF7_9ACAR</name>
<dbReference type="AlphaFoldDB" id="A0A7R9LWF7"/>
<gene>
    <name evidence="2" type="ORF">ONB1V03_LOCUS7136</name>
</gene>
<keyword evidence="3" id="KW-1185">Reference proteome</keyword>
<keyword evidence="1" id="KW-1015">Disulfide bond</keyword>
<feature type="non-terminal residue" evidence="2">
    <location>
        <position position="1"/>
    </location>
</feature>
<accession>A0A7R9LWF7</accession>
<reference evidence="2" key="1">
    <citation type="submission" date="2020-11" db="EMBL/GenBank/DDBJ databases">
        <authorList>
            <person name="Tran Van P."/>
        </authorList>
    </citation>
    <scope>NUCLEOTIDE SEQUENCE</scope>
</reference>
<evidence type="ECO:0000256" key="1">
    <source>
        <dbReference type="ARBA" id="ARBA00023157"/>
    </source>
</evidence>
<organism evidence="2">
    <name type="scientific">Oppiella nova</name>
    <dbReference type="NCBI Taxonomy" id="334625"/>
    <lineage>
        <taxon>Eukaryota</taxon>
        <taxon>Metazoa</taxon>
        <taxon>Ecdysozoa</taxon>
        <taxon>Arthropoda</taxon>
        <taxon>Chelicerata</taxon>
        <taxon>Arachnida</taxon>
        <taxon>Acari</taxon>
        <taxon>Acariformes</taxon>
        <taxon>Sarcoptiformes</taxon>
        <taxon>Oribatida</taxon>
        <taxon>Brachypylina</taxon>
        <taxon>Oppioidea</taxon>
        <taxon>Oppiidae</taxon>
        <taxon>Oppiella</taxon>
    </lineage>
</organism>
<dbReference type="Gene3D" id="2.10.70.10">
    <property type="entry name" value="Complement Module, domain 1"/>
    <property type="match status" value="1"/>
</dbReference>
<dbReference type="InterPro" id="IPR035976">
    <property type="entry name" value="Sushi/SCR/CCP_sf"/>
</dbReference>
<dbReference type="SUPFAM" id="SSF57535">
    <property type="entry name" value="Complement control module/SCR domain"/>
    <property type="match status" value="1"/>
</dbReference>
<evidence type="ECO:0000313" key="3">
    <source>
        <dbReference type="Proteomes" id="UP000728032"/>
    </source>
</evidence>
<dbReference type="EMBL" id="OC918331">
    <property type="protein sequence ID" value="CAD7649170.1"/>
    <property type="molecule type" value="Genomic_DNA"/>
</dbReference>
<dbReference type="EMBL" id="CAJPVJ010003506">
    <property type="protein sequence ID" value="CAG2167639.1"/>
    <property type="molecule type" value="Genomic_DNA"/>
</dbReference>
<evidence type="ECO:0008006" key="4">
    <source>
        <dbReference type="Google" id="ProtNLM"/>
    </source>
</evidence>
<evidence type="ECO:0000313" key="2">
    <source>
        <dbReference type="EMBL" id="CAD7649170.1"/>
    </source>
</evidence>